<dbReference type="GO" id="GO:0006508">
    <property type="term" value="P:proteolysis"/>
    <property type="evidence" value="ECO:0007669"/>
    <property type="project" value="UniProtKB-KW"/>
</dbReference>
<dbReference type="GO" id="GO:0016829">
    <property type="term" value="F:lyase activity"/>
    <property type="evidence" value="ECO:0007669"/>
    <property type="project" value="UniProtKB-KW"/>
</dbReference>
<comment type="caution">
    <text evidence="9">The sequence shown here is derived from an EMBL/GenBank/DDBJ whole genome shotgun (WGS) entry which is preliminary data.</text>
</comment>
<dbReference type="PANTHER" id="PTHR13604:SF0">
    <property type="entry name" value="ABASIC SITE PROCESSING PROTEIN HMCES"/>
    <property type="match status" value="1"/>
</dbReference>
<keyword evidence="7" id="KW-0456">Lyase</keyword>
<proteinExistence type="inferred from homology"/>
<keyword evidence="2 8" id="KW-0645">Protease</keyword>
<sequence length="214" mass="24520">MCESISILADAAELTEKFGLDNILFYVSNRYDIRPTQSIPAIVVRERQRQLDEFRWGLMPFWARNAVCMDSDSIPDQRIYRRMFGKQRCVIPCSAFYVSKTVGRHSQWVRIAMRAGTFGIAGLYDVWSSPSGEELRTCTMLMTASNPEVAAHHDRMPAILEDGEVEQWLQPELRDPVALHKLLRPADGSRMSFQLLDSHKDKFAPQHDPEPAYS</sequence>
<dbReference type="PANTHER" id="PTHR13604">
    <property type="entry name" value="DC12-RELATED"/>
    <property type="match status" value="1"/>
</dbReference>
<evidence type="ECO:0000313" key="10">
    <source>
        <dbReference type="Proteomes" id="UP000214746"/>
    </source>
</evidence>
<reference evidence="9" key="1">
    <citation type="submission" date="2018-06" db="EMBL/GenBank/DDBJ databases">
        <title>Paenibacillus xerothermodurans sp. nov. an extremely dry heat resistant spore forming bacterium isolated from the soil of Cape Canaveral, Florida.</title>
        <authorList>
            <person name="Seuylemezian A."/>
            <person name="Kaur N."/>
            <person name="Patil P."/>
            <person name="Patil P."/>
            <person name="Mayilraj S."/>
            <person name="Vaishampayan P."/>
        </authorList>
    </citation>
    <scope>NUCLEOTIDE SEQUENCE [LARGE SCALE GENOMIC DNA]</scope>
    <source>
        <strain evidence="9">ATCC 27380</strain>
    </source>
</reference>
<dbReference type="SUPFAM" id="SSF143081">
    <property type="entry name" value="BB1717-like"/>
    <property type="match status" value="1"/>
</dbReference>
<keyword evidence="10" id="KW-1185">Reference proteome</keyword>
<evidence type="ECO:0000256" key="1">
    <source>
        <dbReference type="ARBA" id="ARBA00008136"/>
    </source>
</evidence>
<evidence type="ECO:0000256" key="5">
    <source>
        <dbReference type="ARBA" id="ARBA00023124"/>
    </source>
</evidence>
<dbReference type="OrthoDB" id="9782620at2"/>
<keyword evidence="5" id="KW-0190">Covalent protein-DNA linkage</keyword>
<evidence type="ECO:0000256" key="6">
    <source>
        <dbReference type="ARBA" id="ARBA00023125"/>
    </source>
</evidence>
<dbReference type="Proteomes" id="UP000214746">
    <property type="component" value="Unassembled WGS sequence"/>
</dbReference>
<evidence type="ECO:0000256" key="3">
    <source>
        <dbReference type="ARBA" id="ARBA00022763"/>
    </source>
</evidence>
<comment type="similarity">
    <text evidence="1 8">Belongs to the SOS response-associated peptidase family.</text>
</comment>
<dbReference type="Pfam" id="PF02586">
    <property type="entry name" value="SRAP"/>
    <property type="match status" value="1"/>
</dbReference>
<dbReference type="EMBL" id="NHRJ02000001">
    <property type="protein sequence ID" value="PZE22263.1"/>
    <property type="molecule type" value="Genomic_DNA"/>
</dbReference>
<evidence type="ECO:0000256" key="4">
    <source>
        <dbReference type="ARBA" id="ARBA00022801"/>
    </source>
</evidence>
<dbReference type="InterPro" id="IPR003738">
    <property type="entry name" value="SRAP"/>
</dbReference>
<dbReference type="EC" id="3.4.-.-" evidence="8"/>
<name>A0A2W1NUD0_PAEXE</name>
<evidence type="ECO:0000256" key="7">
    <source>
        <dbReference type="ARBA" id="ARBA00023239"/>
    </source>
</evidence>
<dbReference type="Gene3D" id="3.90.1680.10">
    <property type="entry name" value="SOS response associated peptidase-like"/>
    <property type="match status" value="1"/>
</dbReference>
<dbReference type="AlphaFoldDB" id="A0A2W1NUD0"/>
<accession>A0A2W1NUD0</accession>
<dbReference type="GO" id="GO:0106300">
    <property type="term" value="P:protein-DNA covalent cross-linking repair"/>
    <property type="evidence" value="ECO:0007669"/>
    <property type="project" value="InterPro"/>
</dbReference>
<keyword evidence="6" id="KW-0238">DNA-binding</keyword>
<dbReference type="RefSeq" id="WP_089198034.1">
    <property type="nucleotide sequence ID" value="NZ_NHRJ02000001.1"/>
</dbReference>
<dbReference type="GO" id="GO:0008233">
    <property type="term" value="F:peptidase activity"/>
    <property type="evidence" value="ECO:0007669"/>
    <property type="project" value="UniProtKB-KW"/>
</dbReference>
<dbReference type="GO" id="GO:0003697">
    <property type="term" value="F:single-stranded DNA binding"/>
    <property type="evidence" value="ECO:0007669"/>
    <property type="project" value="InterPro"/>
</dbReference>
<evidence type="ECO:0000256" key="8">
    <source>
        <dbReference type="RuleBase" id="RU364100"/>
    </source>
</evidence>
<evidence type="ECO:0000256" key="2">
    <source>
        <dbReference type="ARBA" id="ARBA00022670"/>
    </source>
</evidence>
<dbReference type="InterPro" id="IPR036590">
    <property type="entry name" value="SRAP-like"/>
</dbReference>
<protein>
    <recommendedName>
        <fullName evidence="8">Abasic site processing protein</fullName>
        <ecNumber evidence="8">3.4.-.-</ecNumber>
    </recommendedName>
</protein>
<gene>
    <name evidence="9" type="ORF">CBW46_000225</name>
</gene>
<keyword evidence="3" id="KW-0227">DNA damage</keyword>
<evidence type="ECO:0000313" key="9">
    <source>
        <dbReference type="EMBL" id="PZE22263.1"/>
    </source>
</evidence>
<keyword evidence="4 8" id="KW-0378">Hydrolase</keyword>
<organism evidence="9 10">
    <name type="scientific">Paenibacillus xerothermodurans</name>
    <dbReference type="NCBI Taxonomy" id="1977292"/>
    <lineage>
        <taxon>Bacteria</taxon>
        <taxon>Bacillati</taxon>
        <taxon>Bacillota</taxon>
        <taxon>Bacilli</taxon>
        <taxon>Bacillales</taxon>
        <taxon>Paenibacillaceae</taxon>
        <taxon>Paenibacillus</taxon>
    </lineage>
</organism>